<dbReference type="GO" id="GO:0006313">
    <property type="term" value="P:DNA transposition"/>
    <property type="evidence" value="ECO:0007669"/>
    <property type="project" value="InterPro"/>
</dbReference>
<keyword evidence="4" id="KW-1185">Reference proteome</keyword>
<evidence type="ECO:0000259" key="1">
    <source>
        <dbReference type="Pfam" id="PF01498"/>
    </source>
</evidence>
<evidence type="ECO:0000259" key="2">
    <source>
        <dbReference type="Pfam" id="PF13358"/>
    </source>
</evidence>
<accession>A0A8X6VJF9</accession>
<dbReference type="InterPro" id="IPR052338">
    <property type="entry name" value="Transposase_5"/>
</dbReference>
<sequence length="275" mass="31952">MASNKPTTPPSRHLLNSPQATSTSILQHVQDTLNVPISTRTISRRLVESGLHSRRPHRTLALTPQRRRARLEWCRDRVTWMTEWRNVVFSDESRFCFFNDSQRIRVWRRRGERSNPAVTVERPTARQRGIMIWGAIEYDSTSPLVRIQGTLNPQRYVQNALHPVAIPYLQGLPNAIFQHDNARPHTARISQHALRGLQMLPWPAYSSDLSPIEHVWDVIGRRLKTLPLPRTNDKLWQMFEREWRTIPQDTIRTLFDAVPRRVSSCIAARGGSTCY</sequence>
<dbReference type="PANTHER" id="PTHR23022:SF135">
    <property type="entry name" value="SI:DKEY-77F5.3"/>
    <property type="match status" value="1"/>
</dbReference>
<dbReference type="InterPro" id="IPR002492">
    <property type="entry name" value="Transposase_Tc1-like"/>
</dbReference>
<gene>
    <name evidence="3" type="ORF">TNCV_3990511</name>
</gene>
<dbReference type="Gene3D" id="3.30.420.10">
    <property type="entry name" value="Ribonuclease H-like superfamily/Ribonuclease H"/>
    <property type="match status" value="1"/>
</dbReference>
<proteinExistence type="predicted"/>
<dbReference type="EMBL" id="BMAU01021357">
    <property type="protein sequence ID" value="GFY21007.1"/>
    <property type="molecule type" value="Genomic_DNA"/>
</dbReference>
<comment type="caution">
    <text evidence="3">The sequence shown here is derived from an EMBL/GenBank/DDBJ whole genome shotgun (WGS) entry which is preliminary data.</text>
</comment>
<evidence type="ECO:0000313" key="3">
    <source>
        <dbReference type="EMBL" id="GFY21007.1"/>
    </source>
</evidence>
<evidence type="ECO:0000313" key="4">
    <source>
        <dbReference type="Proteomes" id="UP000887159"/>
    </source>
</evidence>
<feature type="domain" description="Tc1-like transposase DDE" evidence="2">
    <location>
        <begin position="87"/>
        <end position="225"/>
    </location>
</feature>
<dbReference type="AlphaFoldDB" id="A0A8X6VJF9"/>
<dbReference type="InterPro" id="IPR038717">
    <property type="entry name" value="Tc1-like_DDE_dom"/>
</dbReference>
<dbReference type="PANTHER" id="PTHR23022">
    <property type="entry name" value="TRANSPOSABLE ELEMENT-RELATED"/>
    <property type="match status" value="1"/>
</dbReference>
<dbReference type="GO" id="GO:0003677">
    <property type="term" value="F:DNA binding"/>
    <property type="evidence" value="ECO:0007669"/>
    <property type="project" value="InterPro"/>
</dbReference>
<dbReference type="Proteomes" id="UP000887159">
    <property type="component" value="Unassembled WGS sequence"/>
</dbReference>
<dbReference type="Pfam" id="PF01498">
    <property type="entry name" value="HTH_Tnp_Tc3_2"/>
    <property type="match status" value="1"/>
</dbReference>
<dbReference type="GO" id="GO:0015074">
    <property type="term" value="P:DNA integration"/>
    <property type="evidence" value="ECO:0007669"/>
    <property type="project" value="InterPro"/>
</dbReference>
<name>A0A8X6VJF9_TRICX</name>
<organism evidence="3 4">
    <name type="scientific">Trichonephila clavipes</name>
    <name type="common">Golden silk orbweaver</name>
    <name type="synonym">Nephila clavipes</name>
    <dbReference type="NCBI Taxonomy" id="2585209"/>
    <lineage>
        <taxon>Eukaryota</taxon>
        <taxon>Metazoa</taxon>
        <taxon>Ecdysozoa</taxon>
        <taxon>Arthropoda</taxon>
        <taxon>Chelicerata</taxon>
        <taxon>Arachnida</taxon>
        <taxon>Araneae</taxon>
        <taxon>Araneomorphae</taxon>
        <taxon>Entelegynae</taxon>
        <taxon>Araneoidea</taxon>
        <taxon>Nephilidae</taxon>
        <taxon>Trichonephila</taxon>
    </lineage>
</organism>
<dbReference type="Pfam" id="PF13358">
    <property type="entry name" value="DDE_3"/>
    <property type="match status" value="1"/>
</dbReference>
<dbReference type="InterPro" id="IPR036397">
    <property type="entry name" value="RNaseH_sf"/>
</dbReference>
<feature type="domain" description="Transposase Tc1-like" evidence="1">
    <location>
        <begin position="16"/>
        <end position="78"/>
    </location>
</feature>
<reference evidence="3" key="1">
    <citation type="submission" date="2020-08" db="EMBL/GenBank/DDBJ databases">
        <title>Multicomponent nature underlies the extraordinary mechanical properties of spider dragline silk.</title>
        <authorList>
            <person name="Kono N."/>
            <person name="Nakamura H."/>
            <person name="Mori M."/>
            <person name="Yoshida Y."/>
            <person name="Ohtoshi R."/>
            <person name="Malay A.D."/>
            <person name="Moran D.A.P."/>
            <person name="Tomita M."/>
            <person name="Numata K."/>
            <person name="Arakawa K."/>
        </authorList>
    </citation>
    <scope>NUCLEOTIDE SEQUENCE</scope>
</reference>
<protein>
    <submittedName>
        <fullName evidence="3">Transposable element Tcb1 transposase</fullName>
    </submittedName>
</protein>